<evidence type="ECO:0000256" key="3">
    <source>
        <dbReference type="ARBA" id="ARBA00023163"/>
    </source>
</evidence>
<feature type="DNA-binding region" description="H-T-H motif" evidence="4">
    <location>
        <begin position="37"/>
        <end position="56"/>
    </location>
</feature>
<dbReference type="InterPro" id="IPR009057">
    <property type="entry name" value="Homeodomain-like_sf"/>
</dbReference>
<dbReference type="PANTHER" id="PTHR30055:SF234">
    <property type="entry name" value="HTH-TYPE TRANSCRIPTIONAL REGULATOR BETI"/>
    <property type="match status" value="1"/>
</dbReference>
<dbReference type="RefSeq" id="WP_377244575.1">
    <property type="nucleotide sequence ID" value="NZ_JBHLXP010000003.1"/>
</dbReference>
<keyword evidence="7" id="KW-1185">Reference proteome</keyword>
<dbReference type="SUPFAM" id="SSF46689">
    <property type="entry name" value="Homeodomain-like"/>
    <property type="match status" value="1"/>
</dbReference>
<keyword evidence="2 4" id="KW-0238">DNA-binding</keyword>
<evidence type="ECO:0000256" key="1">
    <source>
        <dbReference type="ARBA" id="ARBA00023015"/>
    </source>
</evidence>
<sequence>MNTKTRRQDPMLAQSRRLQVLDAASDCFRRRGYHGAGMAEISKTAGMSPGHIYNYFDSKDAIIDAIIERDMEEMFSVFNGFLQAEGPLLDVMLDGCEDGVDKHLDIEKAALKLEMISEAARNDKVALSLQATDVEARRLMKQLLRRDGSLVCDLPDVELDSRVSVMFALFGGLMIRRVLNPQLDRDTVLIALKPVIRTLLTPF</sequence>
<evidence type="ECO:0000256" key="2">
    <source>
        <dbReference type="ARBA" id="ARBA00023125"/>
    </source>
</evidence>
<dbReference type="Pfam" id="PF00440">
    <property type="entry name" value="TetR_N"/>
    <property type="match status" value="1"/>
</dbReference>
<dbReference type="PRINTS" id="PR00455">
    <property type="entry name" value="HTHTETR"/>
</dbReference>
<keyword evidence="1" id="KW-0805">Transcription regulation</keyword>
<protein>
    <submittedName>
        <fullName evidence="6">TetR/AcrR family transcriptional regulator</fullName>
    </submittedName>
</protein>
<dbReference type="InterPro" id="IPR050109">
    <property type="entry name" value="HTH-type_TetR-like_transc_reg"/>
</dbReference>
<dbReference type="InterPro" id="IPR001647">
    <property type="entry name" value="HTH_TetR"/>
</dbReference>
<dbReference type="Gene3D" id="1.10.357.10">
    <property type="entry name" value="Tetracycline Repressor, domain 2"/>
    <property type="match status" value="1"/>
</dbReference>
<evidence type="ECO:0000313" key="6">
    <source>
        <dbReference type="EMBL" id="MFC0049187.1"/>
    </source>
</evidence>
<feature type="domain" description="HTH tetR-type" evidence="5">
    <location>
        <begin position="14"/>
        <end position="74"/>
    </location>
</feature>
<evidence type="ECO:0000256" key="4">
    <source>
        <dbReference type="PROSITE-ProRule" id="PRU00335"/>
    </source>
</evidence>
<dbReference type="PANTHER" id="PTHR30055">
    <property type="entry name" value="HTH-TYPE TRANSCRIPTIONAL REGULATOR RUTR"/>
    <property type="match status" value="1"/>
</dbReference>
<name>A0ABV6BE81_9GAMM</name>
<evidence type="ECO:0000259" key="5">
    <source>
        <dbReference type="PROSITE" id="PS50977"/>
    </source>
</evidence>
<dbReference type="Proteomes" id="UP001589813">
    <property type="component" value="Unassembled WGS sequence"/>
</dbReference>
<dbReference type="EMBL" id="JBHLXP010000003">
    <property type="protein sequence ID" value="MFC0049187.1"/>
    <property type="molecule type" value="Genomic_DNA"/>
</dbReference>
<comment type="caution">
    <text evidence="6">The sequence shown here is derived from an EMBL/GenBank/DDBJ whole genome shotgun (WGS) entry which is preliminary data.</text>
</comment>
<evidence type="ECO:0000313" key="7">
    <source>
        <dbReference type="Proteomes" id="UP001589813"/>
    </source>
</evidence>
<reference evidence="6 7" key="1">
    <citation type="submission" date="2024-09" db="EMBL/GenBank/DDBJ databases">
        <authorList>
            <person name="Sun Q."/>
            <person name="Mori K."/>
        </authorList>
    </citation>
    <scope>NUCLEOTIDE SEQUENCE [LARGE SCALE GENOMIC DNA]</scope>
    <source>
        <strain evidence="6 7">KCTC 23315</strain>
    </source>
</reference>
<keyword evidence="3" id="KW-0804">Transcription</keyword>
<gene>
    <name evidence="6" type="ORF">ACFFJP_12900</name>
</gene>
<proteinExistence type="predicted"/>
<dbReference type="PROSITE" id="PS50977">
    <property type="entry name" value="HTH_TETR_2"/>
    <property type="match status" value="1"/>
</dbReference>
<accession>A0ABV6BE81</accession>
<organism evidence="6 7">
    <name type="scientific">Rheinheimera tilapiae</name>
    <dbReference type="NCBI Taxonomy" id="875043"/>
    <lineage>
        <taxon>Bacteria</taxon>
        <taxon>Pseudomonadati</taxon>
        <taxon>Pseudomonadota</taxon>
        <taxon>Gammaproteobacteria</taxon>
        <taxon>Chromatiales</taxon>
        <taxon>Chromatiaceae</taxon>
        <taxon>Rheinheimera</taxon>
    </lineage>
</organism>